<dbReference type="CDD" id="cd22829">
    <property type="entry name" value="Gal_Rha_Lectin_EVA1_EVA1C_rpt2"/>
    <property type="match status" value="1"/>
</dbReference>
<organism evidence="9 10">
    <name type="scientific">Glossina brevipalpis</name>
    <dbReference type="NCBI Taxonomy" id="37001"/>
    <lineage>
        <taxon>Eukaryota</taxon>
        <taxon>Metazoa</taxon>
        <taxon>Ecdysozoa</taxon>
        <taxon>Arthropoda</taxon>
        <taxon>Hexapoda</taxon>
        <taxon>Insecta</taxon>
        <taxon>Pterygota</taxon>
        <taxon>Neoptera</taxon>
        <taxon>Endopterygota</taxon>
        <taxon>Diptera</taxon>
        <taxon>Brachycera</taxon>
        <taxon>Muscomorpha</taxon>
        <taxon>Hippoboscoidea</taxon>
        <taxon>Glossinidae</taxon>
        <taxon>Glossina</taxon>
    </lineage>
</organism>
<dbReference type="VEuPathDB" id="VectorBase:GBRI041082"/>
<dbReference type="PROSITE" id="PS50228">
    <property type="entry name" value="SUEL_LECTIN"/>
    <property type="match status" value="1"/>
</dbReference>
<protein>
    <recommendedName>
        <fullName evidence="8">SUEL-type lectin domain-containing protein</fullName>
    </recommendedName>
</protein>
<reference evidence="9" key="2">
    <citation type="submission" date="2020-05" db="UniProtKB">
        <authorList>
            <consortium name="EnsemblMetazoa"/>
        </authorList>
    </citation>
    <scope>IDENTIFICATION</scope>
    <source>
        <strain evidence="9">IAEA</strain>
    </source>
</reference>
<dbReference type="InterPro" id="IPR039500">
    <property type="entry name" value="EVA1_dom"/>
</dbReference>
<dbReference type="Proteomes" id="UP000091820">
    <property type="component" value="Unassembled WGS sequence"/>
</dbReference>
<dbReference type="Pfam" id="PF02140">
    <property type="entry name" value="SUEL_Lectin"/>
    <property type="match status" value="1"/>
</dbReference>
<comment type="subcellular location">
    <subcellularLocation>
        <location evidence="1">Membrane</location>
        <topology evidence="1">Single-pass membrane protein</topology>
    </subcellularLocation>
</comment>
<dbReference type="EnsemblMetazoa" id="GBRI041082-RA">
    <property type="protein sequence ID" value="GBRI041082-PA"/>
    <property type="gene ID" value="GBRI041082"/>
</dbReference>
<evidence type="ECO:0000256" key="4">
    <source>
        <dbReference type="ARBA" id="ARBA00022989"/>
    </source>
</evidence>
<evidence type="ECO:0000256" key="1">
    <source>
        <dbReference type="ARBA" id="ARBA00004167"/>
    </source>
</evidence>
<dbReference type="GO" id="GO:0016020">
    <property type="term" value="C:membrane"/>
    <property type="evidence" value="ECO:0007669"/>
    <property type="project" value="UniProtKB-SubCell"/>
</dbReference>
<evidence type="ECO:0000313" key="10">
    <source>
        <dbReference type="Proteomes" id="UP000091820"/>
    </source>
</evidence>
<evidence type="ECO:0000256" key="3">
    <source>
        <dbReference type="ARBA" id="ARBA00022692"/>
    </source>
</evidence>
<evidence type="ECO:0000256" key="2">
    <source>
        <dbReference type="ARBA" id="ARBA00006023"/>
    </source>
</evidence>
<dbReference type="InterPro" id="IPR043159">
    <property type="entry name" value="Lectin_gal-bd_sf"/>
</dbReference>
<feature type="domain" description="SUEL-type lectin" evidence="8">
    <location>
        <begin position="91"/>
        <end position="190"/>
    </location>
</feature>
<keyword evidence="4 7" id="KW-1133">Transmembrane helix</keyword>
<dbReference type="Pfam" id="PF14851">
    <property type="entry name" value="FAM176"/>
    <property type="match status" value="1"/>
</dbReference>
<reference evidence="10" key="1">
    <citation type="submission" date="2014-03" db="EMBL/GenBank/DDBJ databases">
        <authorList>
            <person name="Aksoy S."/>
            <person name="Warren W."/>
            <person name="Wilson R.K."/>
        </authorList>
    </citation>
    <scope>NUCLEOTIDE SEQUENCE [LARGE SCALE GENOMIC DNA]</scope>
    <source>
        <strain evidence="10">IAEA</strain>
    </source>
</reference>
<evidence type="ECO:0000256" key="7">
    <source>
        <dbReference type="SAM" id="Phobius"/>
    </source>
</evidence>
<accession>A0A1A9X1S4</accession>
<feature type="transmembrane region" description="Helical" evidence="7">
    <location>
        <begin position="406"/>
        <end position="431"/>
    </location>
</feature>
<dbReference type="Gene3D" id="2.60.120.740">
    <property type="match status" value="2"/>
</dbReference>
<proteinExistence type="inferred from homology"/>
<dbReference type="AlphaFoldDB" id="A0A1A9X1S4"/>
<dbReference type="PANTHER" id="PTHR46780">
    <property type="entry name" value="PROTEIN EVA-1"/>
    <property type="match status" value="1"/>
</dbReference>
<feature type="region of interest" description="Disordered" evidence="6">
    <location>
        <begin position="438"/>
        <end position="476"/>
    </location>
</feature>
<evidence type="ECO:0000259" key="8">
    <source>
        <dbReference type="PROSITE" id="PS50228"/>
    </source>
</evidence>
<comment type="similarity">
    <text evidence="2">Belongs to the EVA1 family.</text>
</comment>
<evidence type="ECO:0000256" key="5">
    <source>
        <dbReference type="ARBA" id="ARBA00023136"/>
    </source>
</evidence>
<dbReference type="GO" id="GO:0030246">
    <property type="term" value="F:carbohydrate binding"/>
    <property type="evidence" value="ECO:0007669"/>
    <property type="project" value="InterPro"/>
</dbReference>
<name>A0A1A9X1S4_9MUSC</name>
<evidence type="ECO:0000256" key="6">
    <source>
        <dbReference type="SAM" id="MobiDB-lite"/>
    </source>
</evidence>
<dbReference type="STRING" id="37001.A0A1A9X1S4"/>
<evidence type="ECO:0000313" key="9">
    <source>
        <dbReference type="EnsemblMetazoa" id="GBRI041082-PA"/>
    </source>
</evidence>
<dbReference type="InterPro" id="IPR000922">
    <property type="entry name" value="Lectin_gal-bd_dom"/>
</dbReference>
<sequence length="701" mass="76877">MISTSENGGNEGIGVVHSGTQIEVKPPESCTVSGLQYALLQTVVDACQKKRHCKFSANSKPVAIGDLCAGIRKFVEIAYKCRPYEFRSKVACENESMPLMCNPYSRIAVYSASFGYIERESVQCTHNSTTQNTPTTTNNKHTCLVSYATETVMQICHGRRRCSVIADAGTFGKPCKNDIPMSLKVVYTCIPRKVLKDRYETAPEMDEPQQSELDMDQDELYDEDQFYKESEAIPPAPKLQGAIPNDAYPFDFNMHSRETTTALIPSILSHNDSSLQGAGGAGNLPDFNNKNTIFRNLSKVLRANELDFYTSTKATSTLPLTESSSFSSTLVTTNNTWRRDDIDDDKTFVTLPNFIYRKRCQTEDDWGTIGLNCTDDDIVNERVVVIGFLINWIKAYIHIRQHQEQFYLYLIITVATGMLLCMTLVIGRLTLQRRRSCRKSSLSSETNNEKTIRDTMGGNSSDKDGKHQQEPTADAQLNGSFVDNISDIDAEIDLRSPMAVSSLPSRNEPYMTYAPIPSCTYDSLGGHHTSAHYGTATTMLMPSTSQHDNLILPGSYTVNNAKVLSCSAAAGSRQSTPPTPSSLYTSIGVCSPSVSGPIGTGPHTLTTSVLSSVANESMGAPSYLCGTLMVPGHHHSRVGTLRRNLLPTSMMGDSSLPLVSGPTIPNSIVGVPTSSNIYYDSTIPRHFVRGVASDNSSYFYG</sequence>
<keyword evidence="10" id="KW-1185">Reference proteome</keyword>
<keyword evidence="5 7" id="KW-0472">Membrane</keyword>
<keyword evidence="3 7" id="KW-0812">Transmembrane</keyword>